<keyword evidence="6" id="KW-1015">Disulfide bond</keyword>
<dbReference type="GO" id="GO:0004190">
    <property type="term" value="F:aspartic-type endopeptidase activity"/>
    <property type="evidence" value="ECO:0007669"/>
    <property type="project" value="UniProtKB-KW"/>
</dbReference>
<feature type="active site" evidence="5">
    <location>
        <position position="102"/>
    </location>
</feature>
<dbReference type="PANTHER" id="PTHR47966">
    <property type="entry name" value="BETA-SITE APP-CLEAVING ENZYME, ISOFORM A-RELATED"/>
    <property type="match status" value="1"/>
</dbReference>
<evidence type="ECO:0000259" key="9">
    <source>
        <dbReference type="PROSITE" id="PS51767"/>
    </source>
</evidence>
<comment type="similarity">
    <text evidence="1 7">Belongs to the peptidase A1 family.</text>
</comment>
<evidence type="ECO:0000256" key="5">
    <source>
        <dbReference type="PIRSR" id="PIRSR601461-1"/>
    </source>
</evidence>
<reference evidence="10" key="1">
    <citation type="journal article" date="2021" name="Mol. Ecol. Resour.">
        <title>Phylogenomic analyses of the genus Drosophila reveals genomic signals of climate adaptation.</title>
        <authorList>
            <person name="Li F."/>
            <person name="Rane R.V."/>
            <person name="Luria V."/>
            <person name="Xiong Z."/>
            <person name="Chen J."/>
            <person name="Li Z."/>
            <person name="Catullo R.A."/>
            <person name="Griffin P.C."/>
            <person name="Schiffer M."/>
            <person name="Pearce S."/>
            <person name="Lee S.F."/>
            <person name="McElroy K."/>
            <person name="Stocker A."/>
            <person name="Shirriffs J."/>
            <person name="Cockerell F."/>
            <person name="Coppin C."/>
            <person name="Sgro C.M."/>
            <person name="Karger A."/>
            <person name="Cain J.W."/>
            <person name="Weber J.A."/>
            <person name="Santpere G."/>
            <person name="Kirschner M.W."/>
            <person name="Hoffmann A.A."/>
            <person name="Oakeshott J.G."/>
            <person name="Zhang G."/>
        </authorList>
    </citation>
    <scope>NUCLEOTIDE SEQUENCE</scope>
    <source>
        <strain evidence="10">BGI-SZ-2011g</strain>
    </source>
</reference>
<evidence type="ECO:0000256" key="1">
    <source>
        <dbReference type="ARBA" id="ARBA00007447"/>
    </source>
</evidence>
<dbReference type="AlphaFoldDB" id="A0AAD4KBZ6"/>
<evidence type="ECO:0000256" key="8">
    <source>
        <dbReference type="SAM" id="SignalP"/>
    </source>
</evidence>
<dbReference type="PROSITE" id="PS51767">
    <property type="entry name" value="PEPTIDASE_A1"/>
    <property type="match status" value="1"/>
</dbReference>
<evidence type="ECO:0000313" key="10">
    <source>
        <dbReference type="EMBL" id="KAH8387742.1"/>
    </source>
</evidence>
<dbReference type="InterPro" id="IPR021109">
    <property type="entry name" value="Peptidase_aspartic_dom_sf"/>
</dbReference>
<sequence>MLRTLLVLGSLLLLADAATQLHRMPLHRKLSEHIDRKSIMAEAARVRNRYTAKATSLDAVGGATTTASSQLNEETLSNSQNLYYYGAISIGTPPVVFQVMFDTGSSNLWVPAWNCTSLACDGAQSYNPSASSTAIPNGQSIKLTYGSGGITGVLATDTVIVNGLTITDQTFAMATSELDTSFAGMDFVGIMGMAYNSLAADGVTPPFYNMYLQGLINQPVFSFYLARGGTSSSGGELIFGGSDASLYAGNMTYVPVSVEDYWMFTMQDAYLAGVRLCSPCSAVADTGTSLIVAPTAAYETIFSLVGANLDGSVDCSRVSALPVLKFTIGGSTFGVPPSAYIISASGECLLGVEAAANIDFWILGDIFLGQYYSEFDLGNNRIGFASVQGLHYSNNGSSRLLGVYAALCSAIFFTLLQML</sequence>
<dbReference type="InterPro" id="IPR001461">
    <property type="entry name" value="Aspartic_peptidase_A1"/>
</dbReference>
<dbReference type="PROSITE" id="PS00141">
    <property type="entry name" value="ASP_PROTEASE"/>
    <property type="match status" value="2"/>
</dbReference>
<gene>
    <name evidence="10" type="ORF">KR093_009268</name>
</gene>
<feature type="active site" evidence="5">
    <location>
        <position position="285"/>
    </location>
</feature>
<keyword evidence="2 7" id="KW-0645">Protease</keyword>
<dbReference type="Proteomes" id="UP001200034">
    <property type="component" value="Unassembled WGS sequence"/>
</dbReference>
<feature type="disulfide bond" evidence="6">
    <location>
        <begin position="315"/>
        <end position="348"/>
    </location>
</feature>
<dbReference type="PRINTS" id="PR00792">
    <property type="entry name" value="PEPSIN"/>
</dbReference>
<comment type="caution">
    <text evidence="10">The sequence shown here is derived from an EMBL/GenBank/DDBJ whole genome shotgun (WGS) entry which is preliminary data.</text>
</comment>
<organism evidence="10 11">
    <name type="scientific">Drosophila rubida</name>
    <dbReference type="NCBI Taxonomy" id="30044"/>
    <lineage>
        <taxon>Eukaryota</taxon>
        <taxon>Metazoa</taxon>
        <taxon>Ecdysozoa</taxon>
        <taxon>Arthropoda</taxon>
        <taxon>Hexapoda</taxon>
        <taxon>Insecta</taxon>
        <taxon>Pterygota</taxon>
        <taxon>Neoptera</taxon>
        <taxon>Endopterygota</taxon>
        <taxon>Diptera</taxon>
        <taxon>Brachycera</taxon>
        <taxon>Muscomorpha</taxon>
        <taxon>Ephydroidea</taxon>
        <taxon>Drosophilidae</taxon>
        <taxon>Drosophila</taxon>
    </lineage>
</organism>
<name>A0AAD4KBZ6_9MUSC</name>
<dbReference type="GO" id="GO:0005764">
    <property type="term" value="C:lysosome"/>
    <property type="evidence" value="ECO:0007669"/>
    <property type="project" value="TreeGrafter"/>
</dbReference>
<feature type="domain" description="Peptidase A1" evidence="9">
    <location>
        <begin position="84"/>
        <end position="385"/>
    </location>
</feature>
<protein>
    <recommendedName>
        <fullName evidence="9">Peptidase A1 domain-containing protein</fullName>
    </recommendedName>
</protein>
<dbReference type="Gene3D" id="2.40.70.10">
    <property type="entry name" value="Acid Proteases"/>
    <property type="match status" value="2"/>
</dbReference>
<dbReference type="InterPro" id="IPR001969">
    <property type="entry name" value="Aspartic_peptidase_AS"/>
</dbReference>
<feature type="disulfide bond" evidence="6">
    <location>
        <begin position="115"/>
        <end position="120"/>
    </location>
</feature>
<accession>A0AAD4KBZ6</accession>
<dbReference type="EMBL" id="JAJJHW010000095">
    <property type="protein sequence ID" value="KAH8387742.1"/>
    <property type="molecule type" value="Genomic_DNA"/>
</dbReference>
<proteinExistence type="inferred from homology"/>
<dbReference type="Pfam" id="PF00026">
    <property type="entry name" value="Asp"/>
    <property type="match status" value="1"/>
</dbReference>
<evidence type="ECO:0000313" key="11">
    <source>
        <dbReference type="Proteomes" id="UP001200034"/>
    </source>
</evidence>
<evidence type="ECO:0000256" key="3">
    <source>
        <dbReference type="ARBA" id="ARBA00022750"/>
    </source>
</evidence>
<feature type="signal peptide" evidence="8">
    <location>
        <begin position="1"/>
        <end position="17"/>
    </location>
</feature>
<dbReference type="GO" id="GO:0006508">
    <property type="term" value="P:proteolysis"/>
    <property type="evidence" value="ECO:0007669"/>
    <property type="project" value="UniProtKB-KW"/>
</dbReference>
<dbReference type="PANTHER" id="PTHR47966:SF51">
    <property type="entry name" value="BETA-SITE APP-CLEAVING ENZYME, ISOFORM A-RELATED"/>
    <property type="match status" value="1"/>
</dbReference>
<keyword evidence="8" id="KW-0732">Signal</keyword>
<evidence type="ECO:0000256" key="4">
    <source>
        <dbReference type="ARBA" id="ARBA00022801"/>
    </source>
</evidence>
<feature type="chain" id="PRO_5041930420" description="Peptidase A1 domain-containing protein" evidence="8">
    <location>
        <begin position="18"/>
        <end position="419"/>
    </location>
</feature>
<keyword evidence="11" id="KW-1185">Reference proteome</keyword>
<keyword evidence="3 7" id="KW-0064">Aspartyl protease</keyword>
<evidence type="ECO:0000256" key="6">
    <source>
        <dbReference type="PIRSR" id="PIRSR601461-2"/>
    </source>
</evidence>
<dbReference type="InterPro" id="IPR033121">
    <property type="entry name" value="PEPTIDASE_A1"/>
</dbReference>
<evidence type="ECO:0000256" key="7">
    <source>
        <dbReference type="RuleBase" id="RU000454"/>
    </source>
</evidence>
<dbReference type="FunFam" id="2.40.70.10:FF:000115">
    <property type="entry name" value="Lysosomal aspartic protease"/>
    <property type="match status" value="1"/>
</dbReference>
<keyword evidence="4 7" id="KW-0378">Hydrolase</keyword>
<evidence type="ECO:0000256" key="2">
    <source>
        <dbReference type="ARBA" id="ARBA00022670"/>
    </source>
</evidence>
<dbReference type="SUPFAM" id="SSF50630">
    <property type="entry name" value="Acid proteases"/>
    <property type="match status" value="1"/>
</dbReference>